<dbReference type="EMBL" id="JAVDXT010000003">
    <property type="protein sequence ID" value="MDR7378521.1"/>
    <property type="molecule type" value="Genomic_DNA"/>
</dbReference>
<dbReference type="PANTHER" id="PTHR30086:SF20">
    <property type="entry name" value="ARGININE EXPORTER PROTEIN ARGO-RELATED"/>
    <property type="match status" value="1"/>
</dbReference>
<evidence type="ECO:0000256" key="6">
    <source>
        <dbReference type="SAM" id="Phobius"/>
    </source>
</evidence>
<protein>
    <submittedName>
        <fullName evidence="7">Threonine/homoserine/homoserine lactone efflux protein</fullName>
    </submittedName>
</protein>
<name>A0ABU2CB48_9BURK</name>
<organism evidence="7 8">
    <name type="scientific">Rhodoferax ferrireducens</name>
    <dbReference type="NCBI Taxonomy" id="192843"/>
    <lineage>
        <taxon>Bacteria</taxon>
        <taxon>Pseudomonadati</taxon>
        <taxon>Pseudomonadota</taxon>
        <taxon>Betaproteobacteria</taxon>
        <taxon>Burkholderiales</taxon>
        <taxon>Comamonadaceae</taxon>
        <taxon>Rhodoferax</taxon>
    </lineage>
</organism>
<feature type="transmembrane region" description="Helical" evidence="6">
    <location>
        <begin position="72"/>
        <end position="92"/>
    </location>
</feature>
<keyword evidence="3 6" id="KW-0812">Transmembrane</keyword>
<feature type="transmembrane region" description="Helical" evidence="6">
    <location>
        <begin position="6"/>
        <end position="29"/>
    </location>
</feature>
<evidence type="ECO:0000256" key="4">
    <source>
        <dbReference type="ARBA" id="ARBA00022989"/>
    </source>
</evidence>
<dbReference type="RefSeq" id="WP_116608449.1">
    <property type="nucleotide sequence ID" value="NZ_JAVDXT010000003.1"/>
</dbReference>
<dbReference type="PANTHER" id="PTHR30086">
    <property type="entry name" value="ARGININE EXPORTER PROTEIN ARGO"/>
    <property type="match status" value="1"/>
</dbReference>
<feature type="transmembrane region" description="Helical" evidence="6">
    <location>
        <begin position="184"/>
        <end position="205"/>
    </location>
</feature>
<evidence type="ECO:0000313" key="7">
    <source>
        <dbReference type="EMBL" id="MDR7378521.1"/>
    </source>
</evidence>
<evidence type="ECO:0000313" key="8">
    <source>
        <dbReference type="Proteomes" id="UP001180487"/>
    </source>
</evidence>
<comment type="caution">
    <text evidence="7">The sequence shown here is derived from an EMBL/GenBank/DDBJ whole genome shotgun (WGS) entry which is preliminary data.</text>
</comment>
<evidence type="ECO:0000256" key="2">
    <source>
        <dbReference type="ARBA" id="ARBA00022475"/>
    </source>
</evidence>
<keyword evidence="4 6" id="KW-1133">Transmembrane helix</keyword>
<comment type="subcellular location">
    <subcellularLocation>
        <location evidence="1">Cell membrane</location>
        <topology evidence="1">Multi-pass membrane protein</topology>
    </subcellularLocation>
</comment>
<dbReference type="InterPro" id="IPR001123">
    <property type="entry name" value="LeuE-type"/>
</dbReference>
<gene>
    <name evidence="7" type="ORF">J2X19_003215</name>
</gene>
<evidence type="ECO:0000256" key="1">
    <source>
        <dbReference type="ARBA" id="ARBA00004651"/>
    </source>
</evidence>
<feature type="transmembrane region" description="Helical" evidence="6">
    <location>
        <begin position="41"/>
        <end position="66"/>
    </location>
</feature>
<proteinExistence type="predicted"/>
<dbReference type="Pfam" id="PF01810">
    <property type="entry name" value="LysE"/>
    <property type="match status" value="1"/>
</dbReference>
<keyword evidence="5 6" id="KW-0472">Membrane</keyword>
<reference evidence="7 8" key="1">
    <citation type="submission" date="2023-07" db="EMBL/GenBank/DDBJ databases">
        <title>Sorghum-associated microbial communities from plants grown in Nebraska, USA.</title>
        <authorList>
            <person name="Schachtman D."/>
        </authorList>
    </citation>
    <scope>NUCLEOTIDE SEQUENCE [LARGE SCALE GENOMIC DNA]</scope>
    <source>
        <strain evidence="7 8">BE313</strain>
    </source>
</reference>
<keyword evidence="8" id="KW-1185">Reference proteome</keyword>
<keyword evidence="2" id="KW-1003">Cell membrane</keyword>
<feature type="transmembrane region" description="Helical" evidence="6">
    <location>
        <begin position="146"/>
        <end position="172"/>
    </location>
</feature>
<dbReference type="Proteomes" id="UP001180487">
    <property type="component" value="Unassembled WGS sequence"/>
</dbReference>
<evidence type="ECO:0000256" key="3">
    <source>
        <dbReference type="ARBA" id="ARBA00022692"/>
    </source>
</evidence>
<evidence type="ECO:0000256" key="5">
    <source>
        <dbReference type="ARBA" id="ARBA00023136"/>
    </source>
</evidence>
<accession>A0ABU2CB48</accession>
<sequence length="211" mass="22181">MTHYTHLWLFFVMVLGIIVLPGMDMAFVLSNALVGGRKSGLYAVAGMVAGGICHVVAGVLGLGLVLRWVPGLVNALLLGGAVYIAWIGVSVLRSQSAIGPLPAVGTPPPGVIFRRAMLTCLMNPKAYLFMLAIFPQFLRVEYGAVWVQAVVLGLIIALTQTLVYGFWAVAAGGSRTWLAARPQASIAVGRLVGGVLVLGAVWTAVQGWNAV</sequence>